<dbReference type="PANTHER" id="PTHR43358">
    <property type="entry name" value="ALPHA/BETA-HYDROLASE"/>
    <property type="match status" value="1"/>
</dbReference>
<reference evidence="2 3" key="1">
    <citation type="submission" date="2018-06" db="EMBL/GenBank/DDBJ databases">
        <title>Genomic Encyclopedia of Archaeal and Bacterial Type Strains, Phase II (KMG-II): from individual species to whole genera.</title>
        <authorList>
            <person name="Goeker M."/>
        </authorList>
    </citation>
    <scope>NUCLEOTIDE SEQUENCE [LARGE SCALE GENOMIC DNA]</scope>
    <source>
        <strain evidence="2 3">KACC 16626</strain>
    </source>
</reference>
<dbReference type="Pfam" id="PF00561">
    <property type="entry name" value="Abhydrolase_1"/>
    <property type="match status" value="1"/>
</dbReference>
<dbReference type="RefSeq" id="WP_107935305.1">
    <property type="nucleotide sequence ID" value="NZ_PYWJ01000017.1"/>
</dbReference>
<dbReference type="Gene3D" id="3.40.50.1820">
    <property type="entry name" value="alpha/beta hydrolase"/>
    <property type="match status" value="1"/>
</dbReference>
<dbReference type="InterPro" id="IPR052920">
    <property type="entry name" value="DNA-binding_regulatory"/>
</dbReference>
<dbReference type="InterPro" id="IPR000073">
    <property type="entry name" value="AB_hydrolase_1"/>
</dbReference>
<name>A0A318TM52_9BACL</name>
<evidence type="ECO:0000313" key="2">
    <source>
        <dbReference type="EMBL" id="PYF05734.1"/>
    </source>
</evidence>
<sequence>MKRKKFLWASSIITSILSTGAAIFGYVVTNQLMYIKKKDVDFVYDRELKAQRFDEKWFNKCPKEELSIDSPNGYPIKGIFLKPLETKNTIIICHGVTENKISMVKYARMFERLGYNTFVFDHRRHGDSGGKTTSYGYYEKFDVAAVVQTVKSIIGEGAIIGIQGESMGAASMILYAGLIEDGADFYIADCGFSNFSELISQILMKTTYLRTKIPIHLANLFLRLRDGYTFKSVTPKEAIKNITSPVLFVHSMGDDFILPYMTEEMYEEKEGPKMIKLFEKGGHAESFNENPGEYEKTVRQFLETYVMKKPSETVETTLEEIIAATSEIPLDEIKPQTNKMPLDEKEIS</sequence>
<dbReference type="Proteomes" id="UP000247416">
    <property type="component" value="Unassembled WGS sequence"/>
</dbReference>
<dbReference type="AlphaFoldDB" id="A0A318TM52"/>
<accession>A0A318TM52</accession>
<feature type="domain" description="AB hydrolase-1" evidence="1">
    <location>
        <begin position="89"/>
        <end position="191"/>
    </location>
</feature>
<comment type="caution">
    <text evidence="2">The sequence shown here is derived from an EMBL/GenBank/DDBJ whole genome shotgun (WGS) entry which is preliminary data.</text>
</comment>
<evidence type="ECO:0000313" key="3">
    <source>
        <dbReference type="Proteomes" id="UP000247416"/>
    </source>
</evidence>
<dbReference type="PANTHER" id="PTHR43358:SF5">
    <property type="entry name" value="EXPORTED PROTEIN"/>
    <property type="match status" value="1"/>
</dbReference>
<gene>
    <name evidence="2" type="ORF">BJ095_1152</name>
</gene>
<dbReference type="InterPro" id="IPR029058">
    <property type="entry name" value="AB_hydrolase_fold"/>
</dbReference>
<evidence type="ECO:0000259" key="1">
    <source>
        <dbReference type="Pfam" id="PF00561"/>
    </source>
</evidence>
<organism evidence="2 3">
    <name type="scientific">Ureibacillus chungkukjangi</name>
    <dbReference type="NCBI Taxonomy" id="1202712"/>
    <lineage>
        <taxon>Bacteria</taxon>
        <taxon>Bacillati</taxon>
        <taxon>Bacillota</taxon>
        <taxon>Bacilli</taxon>
        <taxon>Bacillales</taxon>
        <taxon>Caryophanaceae</taxon>
        <taxon>Ureibacillus</taxon>
    </lineage>
</organism>
<protein>
    <recommendedName>
        <fullName evidence="1">AB hydrolase-1 domain-containing protein</fullName>
    </recommendedName>
</protein>
<keyword evidence="3" id="KW-1185">Reference proteome</keyword>
<proteinExistence type="predicted"/>
<dbReference type="EMBL" id="QJTJ01000015">
    <property type="protein sequence ID" value="PYF05734.1"/>
    <property type="molecule type" value="Genomic_DNA"/>
</dbReference>
<dbReference type="OrthoDB" id="9776685at2"/>
<dbReference type="SUPFAM" id="SSF53474">
    <property type="entry name" value="alpha/beta-Hydrolases"/>
    <property type="match status" value="1"/>
</dbReference>